<dbReference type="GO" id="GO:0008270">
    <property type="term" value="F:zinc ion binding"/>
    <property type="evidence" value="ECO:0007669"/>
    <property type="project" value="UniProtKB-KW"/>
</dbReference>
<dbReference type="AlphaFoldDB" id="A0A5C3PD82"/>
<dbReference type="FunCoup" id="A0A5C3PD82">
    <property type="interactions" value="67"/>
</dbReference>
<accession>A0A5C3PD82</accession>
<evidence type="ECO:0000256" key="2">
    <source>
        <dbReference type="SAM" id="MobiDB-lite"/>
    </source>
</evidence>
<keyword evidence="1" id="KW-0256">Endoplasmic reticulum</keyword>
<comment type="similarity">
    <text evidence="1">Belongs to the lunapark family.</text>
</comment>
<feature type="compositionally biased region" description="Basic and acidic residues" evidence="2">
    <location>
        <begin position="289"/>
        <end position="298"/>
    </location>
</feature>
<gene>
    <name evidence="4" type="ORF">K466DRAFT_599392</name>
</gene>
<feature type="domain" description="Lunapark zinc ribbon" evidence="3">
    <location>
        <begin position="223"/>
        <end position="279"/>
    </location>
</feature>
<feature type="transmembrane region" description="Helical" evidence="1">
    <location>
        <begin position="85"/>
        <end position="103"/>
    </location>
</feature>
<keyword evidence="1" id="KW-0863">Zinc-finger</keyword>
<dbReference type="InParanoid" id="A0A5C3PD82"/>
<keyword evidence="1" id="KW-0472">Membrane</keyword>
<feature type="transmembrane region" description="Helical" evidence="1">
    <location>
        <begin position="44"/>
        <end position="65"/>
    </location>
</feature>
<sequence>MGLFSGWFKKDKPDDFEQVLATLAQDIENRQKRLSEIRLRERRATLLASVYALLAWIVYTSLWYMDFIPQLTTHPRRSKYERTVKGVPVFVGPIVFLFVRRIMQMWYTRIGNAEEKALVKLRKQQRDKIEEVKQKTNYYTMRNLIERYEDGPGPVPDSPAGLRRRIPPQPQAPIPPQMSVPPTPQRNLQLNPQTPAPGQLTPGLQQQLSPSPQRPIPPPRKQWFDKVADAILGDDDASTSGAASRYALICQKCFAHNGLVKESMWEDAQYVCPKCGYFNPSARALREIREGKKSRSPDGRAPQPAVTPQSAGKGNFAPPIGAPVSVGATASPARSDDISSMDVDS</sequence>
<reference evidence="4 5" key="1">
    <citation type="journal article" date="2019" name="Nat. Ecol. Evol.">
        <title>Megaphylogeny resolves global patterns of mushroom evolution.</title>
        <authorList>
            <person name="Varga T."/>
            <person name="Krizsan K."/>
            <person name="Foldi C."/>
            <person name="Dima B."/>
            <person name="Sanchez-Garcia M."/>
            <person name="Sanchez-Ramirez S."/>
            <person name="Szollosi G.J."/>
            <person name="Szarkandi J.G."/>
            <person name="Papp V."/>
            <person name="Albert L."/>
            <person name="Andreopoulos W."/>
            <person name="Angelini C."/>
            <person name="Antonin V."/>
            <person name="Barry K.W."/>
            <person name="Bougher N.L."/>
            <person name="Buchanan P."/>
            <person name="Buyck B."/>
            <person name="Bense V."/>
            <person name="Catcheside P."/>
            <person name="Chovatia M."/>
            <person name="Cooper J."/>
            <person name="Damon W."/>
            <person name="Desjardin D."/>
            <person name="Finy P."/>
            <person name="Geml J."/>
            <person name="Haridas S."/>
            <person name="Hughes K."/>
            <person name="Justo A."/>
            <person name="Karasinski D."/>
            <person name="Kautmanova I."/>
            <person name="Kiss B."/>
            <person name="Kocsube S."/>
            <person name="Kotiranta H."/>
            <person name="LaButti K.M."/>
            <person name="Lechner B.E."/>
            <person name="Liimatainen K."/>
            <person name="Lipzen A."/>
            <person name="Lukacs Z."/>
            <person name="Mihaltcheva S."/>
            <person name="Morgado L.N."/>
            <person name="Niskanen T."/>
            <person name="Noordeloos M.E."/>
            <person name="Ohm R.A."/>
            <person name="Ortiz-Santana B."/>
            <person name="Ovrebo C."/>
            <person name="Racz N."/>
            <person name="Riley R."/>
            <person name="Savchenko A."/>
            <person name="Shiryaev A."/>
            <person name="Soop K."/>
            <person name="Spirin V."/>
            <person name="Szebenyi C."/>
            <person name="Tomsovsky M."/>
            <person name="Tulloss R.E."/>
            <person name="Uehling J."/>
            <person name="Grigoriev I.V."/>
            <person name="Vagvolgyi C."/>
            <person name="Papp T."/>
            <person name="Martin F.M."/>
            <person name="Miettinen O."/>
            <person name="Hibbett D.S."/>
            <person name="Nagy L.G."/>
        </authorList>
    </citation>
    <scope>NUCLEOTIDE SEQUENCE [LARGE SCALE GENOMIC DNA]</scope>
    <source>
        <strain evidence="4 5">HHB13444</strain>
    </source>
</reference>
<evidence type="ECO:0000313" key="4">
    <source>
        <dbReference type="EMBL" id="TFK87556.1"/>
    </source>
</evidence>
<dbReference type="InterPro" id="IPR040115">
    <property type="entry name" value="Lnp"/>
</dbReference>
<comment type="function">
    <text evidence="1">Plays a role in determining ER morphology.</text>
</comment>
<dbReference type="GO" id="GO:0071788">
    <property type="term" value="P:endoplasmic reticulum tubular network maintenance"/>
    <property type="evidence" value="ECO:0007669"/>
    <property type="project" value="UniProtKB-UniRule"/>
</dbReference>
<dbReference type="PANTHER" id="PTHR22166:SF12">
    <property type="entry name" value="ENDOPLASMIC RETICULUM JUNCTION FORMATION PROTEIN LUNAPARK"/>
    <property type="match status" value="1"/>
</dbReference>
<feature type="region of interest" description="Disordered" evidence="2">
    <location>
        <begin position="148"/>
        <end position="221"/>
    </location>
</feature>
<feature type="region of interest" description="Disordered" evidence="2">
    <location>
        <begin position="289"/>
        <end position="345"/>
    </location>
</feature>
<dbReference type="GO" id="GO:0098826">
    <property type="term" value="C:endoplasmic reticulum tubular network membrane"/>
    <property type="evidence" value="ECO:0007669"/>
    <property type="project" value="UniProtKB-UniRule"/>
</dbReference>
<dbReference type="PANTHER" id="PTHR22166">
    <property type="entry name" value="ENDOPLASMIC RETICULUM JUNCTION FORMATION PROTEIN LUNAPARK"/>
    <property type="match status" value="1"/>
</dbReference>
<comment type="domain">
    <text evidence="1">The C4-type zinc finger motif is necessary both for its ER three-way tubular junction localization and formation.</text>
</comment>
<evidence type="ECO:0000259" key="3">
    <source>
        <dbReference type="Pfam" id="PF10058"/>
    </source>
</evidence>
<proteinExistence type="inferred from homology"/>
<name>A0A5C3PD82_9APHY</name>
<evidence type="ECO:0000256" key="1">
    <source>
        <dbReference type="RuleBase" id="RU367073"/>
    </source>
</evidence>
<comment type="subcellular location">
    <subcellularLocation>
        <location evidence="1">Endoplasmic reticulum membrane</location>
        <topology evidence="1">Multi-pass membrane protein</topology>
    </subcellularLocation>
</comment>
<dbReference type="InterPro" id="IPR019273">
    <property type="entry name" value="Lunapark_Znf"/>
</dbReference>
<keyword evidence="1" id="KW-0862">Zinc</keyword>
<dbReference type="STRING" id="1314778.A0A5C3PD82"/>
<dbReference type="EMBL" id="ML211148">
    <property type="protein sequence ID" value="TFK87556.1"/>
    <property type="molecule type" value="Genomic_DNA"/>
</dbReference>
<dbReference type="Pfam" id="PF10058">
    <property type="entry name" value="Zn_ribbon_10"/>
    <property type="match status" value="1"/>
</dbReference>
<keyword evidence="1" id="KW-0812">Transmembrane</keyword>
<dbReference type="GO" id="GO:1903373">
    <property type="term" value="P:positive regulation of endoplasmic reticulum tubular network organization"/>
    <property type="evidence" value="ECO:0007669"/>
    <property type="project" value="UniProtKB-UniRule"/>
</dbReference>
<feature type="compositionally biased region" description="Low complexity" evidence="2">
    <location>
        <begin position="196"/>
        <end position="211"/>
    </location>
</feature>
<evidence type="ECO:0000313" key="5">
    <source>
        <dbReference type="Proteomes" id="UP000308197"/>
    </source>
</evidence>
<dbReference type="Proteomes" id="UP000308197">
    <property type="component" value="Unassembled WGS sequence"/>
</dbReference>
<keyword evidence="5" id="KW-1185">Reference proteome</keyword>
<feature type="compositionally biased region" description="Pro residues" evidence="2">
    <location>
        <begin position="167"/>
        <end position="184"/>
    </location>
</feature>
<keyword evidence="1" id="KW-1133">Transmembrane helix</keyword>
<keyword evidence="1" id="KW-0479">Metal-binding</keyword>
<protein>
    <recommendedName>
        <fullName evidence="1">Endoplasmic reticulum junction formation protein lunapark</fullName>
    </recommendedName>
</protein>
<organism evidence="4 5">
    <name type="scientific">Polyporus arcularius HHB13444</name>
    <dbReference type="NCBI Taxonomy" id="1314778"/>
    <lineage>
        <taxon>Eukaryota</taxon>
        <taxon>Fungi</taxon>
        <taxon>Dikarya</taxon>
        <taxon>Basidiomycota</taxon>
        <taxon>Agaricomycotina</taxon>
        <taxon>Agaricomycetes</taxon>
        <taxon>Polyporales</taxon>
        <taxon>Polyporaceae</taxon>
        <taxon>Polyporus</taxon>
    </lineage>
</organism>